<accession>A0A6F8ZFU1</accession>
<evidence type="ECO:0000256" key="1">
    <source>
        <dbReference type="ARBA" id="ARBA00022801"/>
    </source>
</evidence>
<dbReference type="GO" id="GO:0016020">
    <property type="term" value="C:membrane"/>
    <property type="evidence" value="ECO:0007669"/>
    <property type="project" value="TreeGrafter"/>
</dbReference>
<dbReference type="InterPro" id="IPR000073">
    <property type="entry name" value="AB_hydrolase_1"/>
</dbReference>
<organism evidence="3 4">
    <name type="scientific">Candidatus Hydrogenisulfobacillus filiaventi</name>
    <dbReference type="NCBI Taxonomy" id="2707344"/>
    <lineage>
        <taxon>Bacteria</taxon>
        <taxon>Bacillati</taxon>
        <taxon>Bacillota</taxon>
        <taxon>Clostridia</taxon>
        <taxon>Eubacteriales</taxon>
        <taxon>Clostridiales Family XVII. Incertae Sedis</taxon>
        <taxon>Candidatus Hydrogenisulfobacillus</taxon>
    </lineage>
</organism>
<dbReference type="Pfam" id="PF12697">
    <property type="entry name" value="Abhydrolase_6"/>
    <property type="match status" value="1"/>
</dbReference>
<dbReference type="PANTHER" id="PTHR43798:SF31">
    <property type="entry name" value="AB HYDROLASE SUPERFAMILY PROTEIN YCLE"/>
    <property type="match status" value="1"/>
</dbReference>
<dbReference type="PANTHER" id="PTHR43798">
    <property type="entry name" value="MONOACYLGLYCEROL LIPASE"/>
    <property type="match status" value="1"/>
</dbReference>
<protein>
    <submittedName>
        <fullName evidence="3">Alpha/beta hydrolase</fullName>
    </submittedName>
</protein>
<evidence type="ECO:0000313" key="4">
    <source>
        <dbReference type="Proteomes" id="UP000503399"/>
    </source>
</evidence>
<dbReference type="KEGG" id="hfv:R50_0826"/>
<evidence type="ECO:0000259" key="2">
    <source>
        <dbReference type="Pfam" id="PF12697"/>
    </source>
</evidence>
<keyword evidence="1 3" id="KW-0378">Hydrolase</keyword>
<dbReference type="SUPFAM" id="SSF53474">
    <property type="entry name" value="alpha/beta-Hydrolases"/>
    <property type="match status" value="1"/>
</dbReference>
<feature type="domain" description="AB hydrolase-1" evidence="2">
    <location>
        <begin position="19"/>
        <end position="249"/>
    </location>
</feature>
<dbReference type="GO" id="GO:0016787">
    <property type="term" value="F:hydrolase activity"/>
    <property type="evidence" value="ECO:0007669"/>
    <property type="project" value="UniProtKB-KW"/>
</dbReference>
<dbReference type="AlphaFoldDB" id="A0A6F8ZFU1"/>
<dbReference type="Proteomes" id="UP000503399">
    <property type="component" value="Chromosome"/>
</dbReference>
<gene>
    <name evidence="3" type="ORF">R50_0826</name>
</gene>
<proteinExistence type="predicted"/>
<sequence>MHTAAGLKFHIMGEGREMVLVHPSLGLGRWLFHRHIPVWSRDYTVVSWDPRGVADNRDRGPISLDRWVQDVTDLIDLLGKPAHLVGVSMGTWVMSRAALLRPDKVRSLVLAGATLGFPDAEAALAARRAELAGDPSLRPAERMRRFAERYAADTLTPYCQPEIRENLIAEMAADDPYRYLEAMAAFYGVSNRDVFPAVKTPTLVLVGSLDRRTPPAEAELVARVLPNAWMFVILRGGHLALLDQPGRFDEAVRQFWARVDQLDAQTD</sequence>
<reference evidence="3 4" key="1">
    <citation type="submission" date="2020-02" db="EMBL/GenBank/DDBJ databases">
        <authorList>
            <person name="Hogendoorn C."/>
        </authorList>
    </citation>
    <scope>NUCLEOTIDE SEQUENCE [LARGE SCALE GENOMIC DNA]</scope>
    <source>
        <strain evidence="3">R501</strain>
    </source>
</reference>
<evidence type="ECO:0000313" key="3">
    <source>
        <dbReference type="EMBL" id="CAB1128332.1"/>
    </source>
</evidence>
<dbReference type="Gene3D" id="3.40.50.1820">
    <property type="entry name" value="alpha/beta hydrolase"/>
    <property type="match status" value="1"/>
</dbReference>
<dbReference type="InterPro" id="IPR050266">
    <property type="entry name" value="AB_hydrolase_sf"/>
</dbReference>
<name>A0A6F8ZFU1_9FIRM</name>
<keyword evidence="4" id="KW-1185">Reference proteome</keyword>
<dbReference type="InterPro" id="IPR029058">
    <property type="entry name" value="AB_hydrolase_fold"/>
</dbReference>
<dbReference type="EMBL" id="LR778114">
    <property type="protein sequence ID" value="CAB1128332.1"/>
    <property type="molecule type" value="Genomic_DNA"/>
</dbReference>